<name>A0A9P7VA02_9ASCO</name>
<dbReference type="AlphaFoldDB" id="A0A9P7VA02"/>
<sequence length="110" mass="12856">MQVAKDRRTRNNEGQKPGSGKTRHCKAICAKKRAYENDKIKGSLNSMIKRILPEEDEEFAKRNIILKSNVTEDLDNIVDTIVDKIIENKDNWRDRPAKIEIFTNGEWQRE</sequence>
<dbReference type="Proteomes" id="UP000790833">
    <property type="component" value="Unassembled WGS sequence"/>
</dbReference>
<evidence type="ECO:0000256" key="1">
    <source>
        <dbReference type="SAM" id="MobiDB-lite"/>
    </source>
</evidence>
<reference evidence="2" key="1">
    <citation type="submission" date="2021-03" db="EMBL/GenBank/DDBJ databases">
        <authorList>
            <person name="Palmer J.M."/>
        </authorList>
    </citation>
    <scope>NUCLEOTIDE SEQUENCE</scope>
    <source>
        <strain evidence="2">ARV_011</strain>
    </source>
</reference>
<comment type="caution">
    <text evidence="2">The sequence shown here is derived from an EMBL/GenBank/DDBJ whole genome shotgun (WGS) entry which is preliminary data.</text>
</comment>
<evidence type="ECO:0000313" key="2">
    <source>
        <dbReference type="EMBL" id="KAG7194171.1"/>
    </source>
</evidence>
<dbReference type="GeneID" id="66118254"/>
<feature type="region of interest" description="Disordered" evidence="1">
    <location>
        <begin position="1"/>
        <end position="25"/>
    </location>
</feature>
<feature type="compositionally biased region" description="Basic and acidic residues" evidence="1">
    <location>
        <begin position="1"/>
        <end position="13"/>
    </location>
</feature>
<proteinExistence type="predicted"/>
<keyword evidence="3" id="KW-1185">Reference proteome</keyword>
<organism evidence="2 3">
    <name type="scientific">Scheffersomyces spartinae</name>
    <dbReference type="NCBI Taxonomy" id="45513"/>
    <lineage>
        <taxon>Eukaryota</taxon>
        <taxon>Fungi</taxon>
        <taxon>Dikarya</taxon>
        <taxon>Ascomycota</taxon>
        <taxon>Saccharomycotina</taxon>
        <taxon>Pichiomycetes</taxon>
        <taxon>Debaryomycetaceae</taxon>
        <taxon>Scheffersomyces</taxon>
    </lineage>
</organism>
<protein>
    <submittedName>
        <fullName evidence="2">Uncharacterized protein</fullName>
    </submittedName>
</protein>
<gene>
    <name evidence="2" type="ORF">KQ657_004880</name>
</gene>
<dbReference type="RefSeq" id="XP_043049718.1">
    <property type="nucleotide sequence ID" value="XM_043195545.1"/>
</dbReference>
<accession>A0A9P7VA02</accession>
<dbReference type="EMBL" id="JAHMUF010000008">
    <property type="protein sequence ID" value="KAG7194171.1"/>
    <property type="molecule type" value="Genomic_DNA"/>
</dbReference>
<evidence type="ECO:0000313" key="3">
    <source>
        <dbReference type="Proteomes" id="UP000790833"/>
    </source>
</evidence>